<feature type="domain" description="Transposase for insertion sequence element IS21-like C-terminal" evidence="1">
    <location>
        <begin position="35"/>
        <end position="104"/>
    </location>
</feature>
<accession>A0ABX1FZD2</accession>
<gene>
    <name evidence="2" type="ORF">HED64_00455</name>
</gene>
<dbReference type="Proteomes" id="UP000746595">
    <property type="component" value="Unassembled WGS sequence"/>
</dbReference>
<reference evidence="2 3" key="1">
    <citation type="submission" date="2020-04" db="EMBL/GenBank/DDBJ databases">
        <title>Paeniglutamicibacter sp. ANT13_2, a novel actinomycete isolated from sediment in Antarctica.</title>
        <authorList>
            <person name="Sakdapetsiri C."/>
            <person name="Pinyakong O."/>
        </authorList>
    </citation>
    <scope>NUCLEOTIDE SEQUENCE [LARGE SCALE GENOMIC DNA]</scope>
    <source>
        <strain evidence="2 3">ANT13_2</strain>
    </source>
</reference>
<proteinExistence type="predicted"/>
<dbReference type="Pfam" id="PF22483">
    <property type="entry name" value="Mu-transpos_C_2"/>
    <property type="match status" value="1"/>
</dbReference>
<evidence type="ECO:0000313" key="3">
    <source>
        <dbReference type="Proteomes" id="UP000746595"/>
    </source>
</evidence>
<dbReference type="PANTHER" id="PTHR35004:SF8">
    <property type="entry name" value="TRANSPOSASE RV3428C-RELATED"/>
    <property type="match status" value="1"/>
</dbReference>
<dbReference type="RefSeq" id="WP_168150199.1">
    <property type="nucleotide sequence ID" value="NZ_JAAWVT010000001.1"/>
</dbReference>
<comment type="caution">
    <text evidence="2">The sequence shown here is derived from an EMBL/GenBank/DDBJ whole genome shotgun (WGS) entry which is preliminary data.</text>
</comment>
<sequence>MQERLLDLNEQLRRVNGTTRREVFDAEEAALLQPLPDHPFESVEYKQLKVGRNYHVTSDYQHYSVPYELAGKILSVRITATTVSIFDGQAKICEHPRKLGRRGQYSSELSHAPKHHQQVQGLWSREWFLNRARNYGPATVQVITQILDRSKIEAQAFLACRNILSELGGKKSSLEEACQEMLNINGYPNYTSLKRVMATLAAAKAQPAAAAPAAQNVKNLKDVQNLSGVFVRDAAHYKGFGGSHAE</sequence>
<dbReference type="PANTHER" id="PTHR35004">
    <property type="entry name" value="TRANSPOSASE RV3428C-RELATED"/>
    <property type="match status" value="1"/>
</dbReference>
<evidence type="ECO:0000313" key="2">
    <source>
        <dbReference type="EMBL" id="NKG19174.1"/>
    </source>
</evidence>
<dbReference type="EMBL" id="JAAWVT010000001">
    <property type="protein sequence ID" value="NKG19174.1"/>
    <property type="molecule type" value="Genomic_DNA"/>
</dbReference>
<organism evidence="2 3">
    <name type="scientific">Paeniglutamicibacter terrestris</name>
    <dbReference type="NCBI Taxonomy" id="2723403"/>
    <lineage>
        <taxon>Bacteria</taxon>
        <taxon>Bacillati</taxon>
        <taxon>Actinomycetota</taxon>
        <taxon>Actinomycetes</taxon>
        <taxon>Micrococcales</taxon>
        <taxon>Micrococcaceae</taxon>
        <taxon>Paeniglutamicibacter</taxon>
    </lineage>
</organism>
<protein>
    <recommendedName>
        <fullName evidence="1">Transposase for insertion sequence element IS21-like C-terminal domain-containing protein</fullName>
    </recommendedName>
</protein>
<dbReference type="InterPro" id="IPR054353">
    <property type="entry name" value="IstA-like_C"/>
</dbReference>
<keyword evidence="3" id="KW-1185">Reference proteome</keyword>
<name>A0ABX1FZD2_9MICC</name>
<evidence type="ECO:0000259" key="1">
    <source>
        <dbReference type="Pfam" id="PF22483"/>
    </source>
</evidence>